<accession>A0A1V0GYX5</accession>
<dbReference type="EMBL" id="CP020445">
    <property type="protein sequence ID" value="ARC38990.1"/>
    <property type="molecule type" value="Genomic_DNA"/>
</dbReference>
<dbReference type="CDD" id="cd01347">
    <property type="entry name" value="ligand_gated_channel"/>
    <property type="match status" value="1"/>
</dbReference>
<evidence type="ECO:0000256" key="9">
    <source>
        <dbReference type="ARBA" id="ARBA00023237"/>
    </source>
</evidence>
<keyword evidence="3 10" id="KW-1134">Transmembrane beta strand</keyword>
<dbReference type="RefSeq" id="WP_080623251.1">
    <property type="nucleotide sequence ID" value="NZ_CAWMZI010000006.1"/>
</dbReference>
<evidence type="ECO:0000256" key="11">
    <source>
        <dbReference type="RuleBase" id="RU003357"/>
    </source>
</evidence>
<evidence type="ECO:0000313" key="16">
    <source>
        <dbReference type="Proteomes" id="UP000191257"/>
    </source>
</evidence>
<dbReference type="PANTHER" id="PTHR30069">
    <property type="entry name" value="TONB-DEPENDENT OUTER MEMBRANE RECEPTOR"/>
    <property type="match status" value="1"/>
</dbReference>
<comment type="subcellular location">
    <subcellularLocation>
        <location evidence="1 10">Cell outer membrane</location>
        <topology evidence="1 10">Multi-pass membrane protein</topology>
    </subcellularLocation>
</comment>
<dbReference type="GO" id="GO:0044718">
    <property type="term" value="P:siderophore transmembrane transport"/>
    <property type="evidence" value="ECO:0007669"/>
    <property type="project" value="TreeGrafter"/>
</dbReference>
<evidence type="ECO:0000256" key="12">
    <source>
        <dbReference type="SAM" id="SignalP"/>
    </source>
</evidence>
<dbReference type="Gene3D" id="2.40.170.20">
    <property type="entry name" value="TonB-dependent receptor, beta-barrel domain"/>
    <property type="match status" value="1"/>
</dbReference>
<dbReference type="Gene3D" id="2.170.130.10">
    <property type="entry name" value="TonB-dependent receptor, plug domain"/>
    <property type="match status" value="1"/>
</dbReference>
<dbReference type="AlphaFoldDB" id="A0A1V0GYX5"/>
<gene>
    <name evidence="15" type="ORF">A6J80_22105</name>
</gene>
<feature type="domain" description="TonB-dependent receptor plug" evidence="14">
    <location>
        <begin position="51"/>
        <end position="149"/>
    </location>
</feature>
<keyword evidence="8 10" id="KW-0472">Membrane</keyword>
<comment type="similarity">
    <text evidence="10 11">Belongs to the TonB-dependent receptor family.</text>
</comment>
<evidence type="ECO:0000256" key="8">
    <source>
        <dbReference type="ARBA" id="ARBA00023136"/>
    </source>
</evidence>
<evidence type="ECO:0000256" key="4">
    <source>
        <dbReference type="ARBA" id="ARBA00022692"/>
    </source>
</evidence>
<feature type="chain" id="PRO_5012391922" evidence="12">
    <location>
        <begin position="27"/>
        <end position="640"/>
    </location>
</feature>
<dbReference type="InterPro" id="IPR012910">
    <property type="entry name" value="Plug_dom"/>
</dbReference>
<dbReference type="KEGG" id="pye:A6J80_22105"/>
<keyword evidence="15" id="KW-0675">Receptor</keyword>
<evidence type="ECO:0000256" key="6">
    <source>
        <dbReference type="ARBA" id="ARBA00023065"/>
    </source>
</evidence>
<dbReference type="GO" id="GO:0009279">
    <property type="term" value="C:cell outer membrane"/>
    <property type="evidence" value="ECO:0007669"/>
    <property type="project" value="UniProtKB-SubCell"/>
</dbReference>
<dbReference type="PROSITE" id="PS52016">
    <property type="entry name" value="TONB_DEPENDENT_REC_3"/>
    <property type="match status" value="1"/>
</dbReference>
<evidence type="ECO:0000313" key="15">
    <source>
        <dbReference type="EMBL" id="ARC38990.1"/>
    </source>
</evidence>
<organism evidence="15 16">
    <name type="scientific">Paracoccus yeei</name>
    <dbReference type="NCBI Taxonomy" id="147645"/>
    <lineage>
        <taxon>Bacteria</taxon>
        <taxon>Pseudomonadati</taxon>
        <taxon>Pseudomonadota</taxon>
        <taxon>Alphaproteobacteria</taxon>
        <taxon>Rhodobacterales</taxon>
        <taxon>Paracoccaceae</taxon>
        <taxon>Paracoccus</taxon>
    </lineage>
</organism>
<keyword evidence="9 10" id="KW-0998">Cell outer membrane</keyword>
<keyword evidence="7 11" id="KW-0798">TonB box</keyword>
<dbReference type="Proteomes" id="UP000191257">
    <property type="component" value="Plasmid unnamed5"/>
</dbReference>
<dbReference type="eggNOG" id="COG4206">
    <property type="taxonomic scope" value="Bacteria"/>
</dbReference>
<feature type="domain" description="TonB-dependent receptor-like beta-barrel" evidence="13">
    <location>
        <begin position="191"/>
        <end position="614"/>
    </location>
</feature>
<evidence type="ECO:0000259" key="14">
    <source>
        <dbReference type="Pfam" id="PF07715"/>
    </source>
</evidence>
<protein>
    <submittedName>
        <fullName evidence="15">TonB-dependent receptor</fullName>
    </submittedName>
</protein>
<keyword evidence="6" id="KW-0406">Ion transport</keyword>
<name>A0A1V0GYX5_9RHOB</name>
<dbReference type="InterPro" id="IPR036942">
    <property type="entry name" value="Beta-barrel_TonB_sf"/>
</dbReference>
<sequence>MHPKRTPLIALATLSAAALLPATGSAQDAVTLDPVILSAGFAPQAADAYGRAATVLTAAEIEARGIATVQDALRAVPGVSVSSAGTSFTQVRIRGAEASHSLILIDGIEVAGGGDEYVLTGLETANIDRIEVLRGPQSVYYGSNASAGVINIITRGGEPGLHYGGGVELGNGAAASAHVSRNGERGGLALNLSARDDHGFDLSGDGGEKDGIHRKTLGLSGWVQATDALRLGATLRRSWERYDSDALATYDFLTGGYVDAGGNPVTGPEGYVNDDPALFGKRDERQGALWAEFASLDGRLTHRLDYQDSVFKQNNEGAGWTTGKTRKLKYRGSLGLDGRPVEDAAHILGLLAERQEDSSTAAPDYRREMTSLALEYRGFLDNGLNLQAGVRHDDNRVFDDFTSWTLALSWQVPDRPFRLHASAGTGLVNPSYYELYADDGYTRGNPYLRPEKNRGFDLGVELSLPDGRGSVDLTYFRETLEDEITYVGGTAPDWRGTYVNQPGESPREGVELAARVNATRNLDLALNYTYLDAKDPDGAVEIRRPRHELGLSATLAVLDGRGSLTADLRHVSGNFDTQFWNDQTREMPSFTVVNLAAGYDLTDNIRLTGRVVNLFDRDYSEVWGYATQGRTAYAGLQARW</sequence>
<dbReference type="InterPro" id="IPR000531">
    <property type="entry name" value="Beta-barrel_TonB"/>
</dbReference>
<keyword evidence="15" id="KW-0614">Plasmid</keyword>
<proteinExistence type="inferred from homology"/>
<dbReference type="GO" id="GO:0015344">
    <property type="term" value="F:siderophore uptake transmembrane transporter activity"/>
    <property type="evidence" value="ECO:0007669"/>
    <property type="project" value="TreeGrafter"/>
</dbReference>
<evidence type="ECO:0000256" key="5">
    <source>
        <dbReference type="ARBA" id="ARBA00022729"/>
    </source>
</evidence>
<evidence type="ECO:0000256" key="2">
    <source>
        <dbReference type="ARBA" id="ARBA00022448"/>
    </source>
</evidence>
<keyword evidence="16" id="KW-1185">Reference proteome</keyword>
<feature type="signal peptide" evidence="12">
    <location>
        <begin position="1"/>
        <end position="26"/>
    </location>
</feature>
<dbReference type="PANTHER" id="PTHR30069:SF53">
    <property type="entry name" value="COLICIN I RECEPTOR-RELATED"/>
    <property type="match status" value="1"/>
</dbReference>
<dbReference type="InterPro" id="IPR039426">
    <property type="entry name" value="TonB-dep_rcpt-like"/>
</dbReference>
<dbReference type="InterPro" id="IPR037066">
    <property type="entry name" value="Plug_dom_sf"/>
</dbReference>
<dbReference type="SUPFAM" id="SSF56935">
    <property type="entry name" value="Porins"/>
    <property type="match status" value="1"/>
</dbReference>
<dbReference type="Pfam" id="PF00593">
    <property type="entry name" value="TonB_dep_Rec_b-barrel"/>
    <property type="match status" value="1"/>
</dbReference>
<evidence type="ECO:0000256" key="3">
    <source>
        <dbReference type="ARBA" id="ARBA00022452"/>
    </source>
</evidence>
<evidence type="ECO:0000256" key="10">
    <source>
        <dbReference type="PROSITE-ProRule" id="PRU01360"/>
    </source>
</evidence>
<keyword evidence="2 10" id="KW-0813">Transport</keyword>
<dbReference type="Pfam" id="PF07715">
    <property type="entry name" value="Plug"/>
    <property type="match status" value="1"/>
</dbReference>
<evidence type="ECO:0000259" key="13">
    <source>
        <dbReference type="Pfam" id="PF00593"/>
    </source>
</evidence>
<evidence type="ECO:0000256" key="1">
    <source>
        <dbReference type="ARBA" id="ARBA00004571"/>
    </source>
</evidence>
<keyword evidence="4 10" id="KW-0812">Transmembrane</keyword>
<reference evidence="15" key="1">
    <citation type="submission" date="2017-12" db="EMBL/GenBank/DDBJ databases">
        <title>FDA dAtabase for Regulatory Grade micrObial Sequences (FDA-ARGOS): Supporting development and validation of Infectious Disease Dx tests.</title>
        <authorList>
            <person name="Campos J."/>
            <person name="Goldberg B."/>
            <person name="Tallon L."/>
            <person name="Sadzewicz L."/>
            <person name="Sengamalay N."/>
            <person name="Ott S."/>
            <person name="Godinez A."/>
            <person name="Nagaraj S."/>
            <person name="Vyas G."/>
            <person name="Aluvathingal J."/>
            <person name="Nadendla S."/>
            <person name="Geyer C."/>
            <person name="Nandy P."/>
            <person name="Hobson J."/>
            <person name="Sichtig H."/>
        </authorList>
    </citation>
    <scope>NUCLEOTIDE SEQUENCE</scope>
    <source>
        <strain evidence="15">FDAARGOS_252</strain>
        <plasmid evidence="15">unnamed5</plasmid>
    </source>
</reference>
<keyword evidence="5 12" id="KW-0732">Signal</keyword>
<evidence type="ECO:0000256" key="7">
    <source>
        <dbReference type="ARBA" id="ARBA00023077"/>
    </source>
</evidence>
<geneLocation type="plasmid" evidence="15 16">
    <name>unnamed5</name>
</geneLocation>